<reference evidence="2 3" key="1">
    <citation type="submission" date="2023-02" db="EMBL/GenBank/DDBJ databases">
        <title>The predominant lactic acid bacteria and yeasts involved in the spontaneous fermentation of millet during the production of the traditional porridge Hausa koko in Ghana.</title>
        <authorList>
            <person name="Atter A."/>
            <person name="Diaz M."/>
        </authorList>
    </citation>
    <scope>NUCLEOTIDE SEQUENCE [LARGE SCALE GENOMIC DNA]</scope>
    <source>
        <strain evidence="2 3">FI11552</strain>
    </source>
</reference>
<dbReference type="Pfam" id="PF22564">
    <property type="entry name" value="HAAS"/>
    <property type="match status" value="1"/>
</dbReference>
<proteinExistence type="predicted"/>
<dbReference type="EMBL" id="JAQSFA010000007">
    <property type="protein sequence ID" value="MEE6700959.1"/>
    <property type="molecule type" value="Genomic_DNA"/>
</dbReference>
<keyword evidence="1" id="KW-1133">Transmembrane helix</keyword>
<protein>
    <submittedName>
        <fullName evidence="2">DUF1700 domain-containing protein</fullName>
    </submittedName>
</protein>
<dbReference type="Proteomes" id="UP001335665">
    <property type="component" value="Unassembled WGS sequence"/>
</dbReference>
<accession>A0ABU7SSA9</accession>
<feature type="transmembrane region" description="Helical" evidence="1">
    <location>
        <begin position="86"/>
        <end position="112"/>
    </location>
</feature>
<keyword evidence="1" id="KW-0472">Membrane</keyword>
<dbReference type="RefSeq" id="WP_331191980.1">
    <property type="nucleotide sequence ID" value="NZ_JAQSEN010000011.1"/>
</dbReference>
<evidence type="ECO:0000256" key="1">
    <source>
        <dbReference type="SAM" id="Phobius"/>
    </source>
</evidence>
<organism evidence="2 3">
    <name type="scientific">Limosilactobacillus pontis</name>
    <dbReference type="NCBI Taxonomy" id="35787"/>
    <lineage>
        <taxon>Bacteria</taxon>
        <taxon>Bacillati</taxon>
        <taxon>Bacillota</taxon>
        <taxon>Bacilli</taxon>
        <taxon>Lactobacillales</taxon>
        <taxon>Lactobacillaceae</taxon>
        <taxon>Limosilactobacillus</taxon>
    </lineage>
</organism>
<feature type="transmembrane region" description="Helical" evidence="1">
    <location>
        <begin position="155"/>
        <end position="179"/>
    </location>
</feature>
<keyword evidence="1" id="KW-0812">Transmembrane</keyword>
<gene>
    <name evidence="2" type="ORF">PS396_04000</name>
</gene>
<feature type="transmembrane region" description="Helical" evidence="1">
    <location>
        <begin position="118"/>
        <end position="143"/>
    </location>
</feature>
<comment type="caution">
    <text evidence="2">The sequence shown here is derived from an EMBL/GenBank/DDBJ whole genome shotgun (WGS) entry which is preliminary data.</text>
</comment>
<sequence>MNARERYIADLASHLSPLTDVERQDALEFYDEFIADGDLTSRQAIEGKLGTPRQLSRQILADYSIRANDQSAQDGRPASTHSSWRVFWWVLIAIITSPLTFGVGLAAVVILIAMAACLFGLAVGAVAVVGSLAVAAGATLYVGISMLFTAPMTGLYYGGIGLAAIGGFMVCLPLLYWLVRLLAQAVANFAKFIYRKIQTRGKGTNHETNV</sequence>
<keyword evidence="3" id="KW-1185">Reference proteome</keyword>
<evidence type="ECO:0000313" key="3">
    <source>
        <dbReference type="Proteomes" id="UP001335665"/>
    </source>
</evidence>
<name>A0ABU7SSA9_9LACO</name>
<evidence type="ECO:0000313" key="2">
    <source>
        <dbReference type="EMBL" id="MEE6700959.1"/>
    </source>
</evidence>